<keyword evidence="4" id="KW-0560">Oxidoreductase</keyword>
<reference evidence="7 8" key="1">
    <citation type="submission" date="2024-04" db="EMBL/GenBank/DDBJ databases">
        <title>Phylogenomic analyses of a clade within the roseobacter group suggest taxonomic reassignments of species of the genera Aestuariivita, Citreicella, Loktanella, Nautella, Pelagibaca, Ruegeria, Thalassobius, Thiobacimonas and Tropicibacter, and the proposal o.</title>
        <authorList>
            <person name="Jeon C.O."/>
        </authorList>
    </citation>
    <scope>NUCLEOTIDE SEQUENCE [LARGE SCALE GENOMIC DNA]</scope>
    <source>
        <strain evidence="7 8">G8-12</strain>
    </source>
</reference>
<dbReference type="InterPro" id="IPR036318">
    <property type="entry name" value="FAD-bd_PCMH-like_sf"/>
</dbReference>
<dbReference type="PANTHER" id="PTHR11748:SF119">
    <property type="entry name" value="D-2-HYDROXYGLUTARATE DEHYDROGENASE"/>
    <property type="match status" value="1"/>
</dbReference>
<evidence type="ECO:0000256" key="3">
    <source>
        <dbReference type="ARBA" id="ARBA00022827"/>
    </source>
</evidence>
<dbReference type="GO" id="GO:0004458">
    <property type="term" value="F:D-lactate dehydrogenase (cytochrome) activity"/>
    <property type="evidence" value="ECO:0007669"/>
    <property type="project" value="TreeGrafter"/>
</dbReference>
<evidence type="ECO:0000259" key="6">
    <source>
        <dbReference type="PROSITE" id="PS51387"/>
    </source>
</evidence>
<dbReference type="InterPro" id="IPR016169">
    <property type="entry name" value="FAD-bd_PCMH_sub2"/>
</dbReference>
<dbReference type="InterPro" id="IPR004113">
    <property type="entry name" value="FAD-bd_oxidored_4_C"/>
</dbReference>
<proteinExistence type="predicted"/>
<dbReference type="Pfam" id="PF01565">
    <property type="entry name" value="FAD_binding_4"/>
    <property type="match status" value="1"/>
</dbReference>
<dbReference type="Gene3D" id="1.10.45.10">
    <property type="entry name" value="Vanillyl-alcohol Oxidase, Chain A, domain 4"/>
    <property type="match status" value="1"/>
</dbReference>
<gene>
    <name evidence="7" type="ORF">AABB28_04660</name>
</gene>
<dbReference type="InterPro" id="IPR006094">
    <property type="entry name" value="Oxid_FAD_bind_N"/>
</dbReference>
<keyword evidence="2" id="KW-0285">Flavoprotein</keyword>
<dbReference type="Gene3D" id="3.30.70.2740">
    <property type="match status" value="1"/>
</dbReference>
<dbReference type="PROSITE" id="PS51387">
    <property type="entry name" value="FAD_PCMH"/>
    <property type="match status" value="1"/>
</dbReference>
<dbReference type="GO" id="GO:0008720">
    <property type="term" value="F:D-lactate dehydrogenase (NAD+) activity"/>
    <property type="evidence" value="ECO:0007669"/>
    <property type="project" value="TreeGrafter"/>
</dbReference>
<dbReference type="InterPro" id="IPR016167">
    <property type="entry name" value="FAD-bd_PCMH_sub1"/>
</dbReference>
<dbReference type="GO" id="GO:0071949">
    <property type="term" value="F:FAD binding"/>
    <property type="evidence" value="ECO:0007669"/>
    <property type="project" value="InterPro"/>
</dbReference>
<dbReference type="GO" id="GO:1903457">
    <property type="term" value="P:lactate catabolic process"/>
    <property type="evidence" value="ECO:0007669"/>
    <property type="project" value="TreeGrafter"/>
</dbReference>
<evidence type="ECO:0000256" key="4">
    <source>
        <dbReference type="ARBA" id="ARBA00023002"/>
    </source>
</evidence>
<accession>A0AAN0NHW6</accession>
<comment type="cofactor">
    <cofactor evidence="1">
        <name>FAD</name>
        <dbReference type="ChEBI" id="CHEBI:57692"/>
    </cofactor>
</comment>
<dbReference type="Gene3D" id="3.30.465.10">
    <property type="match status" value="1"/>
</dbReference>
<dbReference type="AlphaFoldDB" id="A0AAN0NHW6"/>
<dbReference type="InterPro" id="IPR016164">
    <property type="entry name" value="FAD-linked_Oxase-like_C"/>
</dbReference>
<keyword evidence="8" id="KW-1185">Reference proteome</keyword>
<dbReference type="InterPro" id="IPR017896">
    <property type="entry name" value="4Fe4S_Fe-S-bd"/>
</dbReference>
<evidence type="ECO:0000313" key="8">
    <source>
        <dbReference type="Proteomes" id="UP001451782"/>
    </source>
</evidence>
<organism evidence="7 8">
    <name type="scientific">Yoonia algicola</name>
    <dbReference type="NCBI Taxonomy" id="3137368"/>
    <lineage>
        <taxon>Bacteria</taxon>
        <taxon>Pseudomonadati</taxon>
        <taxon>Pseudomonadota</taxon>
        <taxon>Alphaproteobacteria</taxon>
        <taxon>Rhodobacterales</taxon>
        <taxon>Paracoccaceae</taxon>
        <taxon>Yoonia</taxon>
    </lineage>
</organism>
<dbReference type="EMBL" id="CP151762">
    <property type="protein sequence ID" value="WZU64575.1"/>
    <property type="molecule type" value="Genomic_DNA"/>
</dbReference>
<feature type="domain" description="FAD-binding PCMH-type" evidence="6">
    <location>
        <begin position="50"/>
        <end position="279"/>
    </location>
</feature>
<evidence type="ECO:0000259" key="5">
    <source>
        <dbReference type="PROSITE" id="PS51379"/>
    </source>
</evidence>
<dbReference type="SUPFAM" id="SSF55103">
    <property type="entry name" value="FAD-linked oxidases, C-terminal domain"/>
    <property type="match status" value="1"/>
</dbReference>
<dbReference type="SUPFAM" id="SSF46548">
    <property type="entry name" value="alpha-helical ferredoxin"/>
    <property type="match status" value="1"/>
</dbReference>
<keyword evidence="3" id="KW-0274">FAD</keyword>
<evidence type="ECO:0000256" key="1">
    <source>
        <dbReference type="ARBA" id="ARBA00001974"/>
    </source>
</evidence>
<sequence>MDGSAFIPDQDAISDLTRGYLDALAKAGFKGELATDLGARVTQSTDNSIYQIMPQAVIYPRCASDLDLVMHTANAPGFGDICLYARGGGTSTNGQSLGPGIIVDTSRFMRAILEFDPDKGTIRVEPGLVRDKLNDFLAQSGRFFAPHVSTTNRATIGGMVSNDSSGKGSLVYGKTSDHVVSVECVLPGGETVELGHVPAAEIATLPGPAGELARALDALLAPHEQDIRARFPDLKRGFTGYNLKDARQANGDLNLAKLMAGSEGTLGLIKSVTLRTEPIPQHTALAVLTFASHEAGLRAVPELVKFEPHAIEFIDDKIMAAALRTPFADDVRKVLGIDGPSQPYAAHFFEVSNDDKAALDAKLALVSSGLDAFPPAIRPTGVRLVHDPAEIARVWEIRRACQGLLAGFDKNKRAVAFIEDCAVPPENMADFVAELEDVLAAKKIPLGMYGHADVGCVHIRPLMNMNAQDERQQIRAISDAVFALTQKYGGLLWGEHGKGLRGEYSETVIGRDLYQLMRRIKGLIDPANRMNPGKIARPIDDEAPILSLDAVPMRGAFDQEVTADLATEFGNALRCDGNGACFNQDETQPFCPSYKATGDRKQSPKGRASLLRAWARARALHDTAGANRIAGDLHASLETCLACKACAGAGCPARVDIPEMKSQFLEWFHQSTRRPLSDLVVGRLESLAPKLDLVGGALNAIQALPPVKSLMSGVFGLVDLPALRNRRDTLRRLRYLGVVTRTVEQLCAYPADLREGTVIVVQDCFTTFYDAEALLTQLALIRALGFSPVLLNYRPGGKPHHVRGMLAQFRKIAEANARDLSTLTDAGFTMVGVDGATTLMYRHEYPANLPDCPDFNVLLLSEWLSRTDLPKVTASDTYRFIQHCTERSLAPETADQWLRIFQQMGMDVSIVKTGCCGMSGLFGHELAHQEMSRTLYEQNWQDAVDGSTKVIATGYSCRSQVKRFSSVAPLTPAQAILAVLPNRPA</sequence>
<evidence type="ECO:0000256" key="2">
    <source>
        <dbReference type="ARBA" id="ARBA00022630"/>
    </source>
</evidence>
<dbReference type="SUPFAM" id="SSF56176">
    <property type="entry name" value="FAD-binding/transporter-associated domain-like"/>
    <property type="match status" value="1"/>
</dbReference>
<evidence type="ECO:0000313" key="7">
    <source>
        <dbReference type="EMBL" id="WZU64575.1"/>
    </source>
</evidence>
<dbReference type="Proteomes" id="UP001451782">
    <property type="component" value="Chromosome"/>
</dbReference>
<dbReference type="KEGG" id="yag:AABB28_04660"/>
<dbReference type="PROSITE" id="PS51379">
    <property type="entry name" value="4FE4S_FER_2"/>
    <property type="match status" value="1"/>
</dbReference>
<dbReference type="InterPro" id="IPR016171">
    <property type="entry name" value="Vanillyl_alc_oxidase_C-sub2"/>
</dbReference>
<feature type="domain" description="4Fe-4S ferredoxin-type" evidence="5">
    <location>
        <begin position="631"/>
        <end position="663"/>
    </location>
</feature>
<dbReference type="RefSeq" id="WP_342070939.1">
    <property type="nucleotide sequence ID" value="NZ_CP151762.1"/>
</dbReference>
<dbReference type="Pfam" id="PF02913">
    <property type="entry name" value="FAD-oxidase_C"/>
    <property type="match status" value="1"/>
</dbReference>
<dbReference type="Gene3D" id="3.30.43.10">
    <property type="entry name" value="Uridine Diphospho-n-acetylenolpyruvylglucosamine Reductase, domain 2"/>
    <property type="match status" value="1"/>
</dbReference>
<protein>
    <submittedName>
        <fullName evidence="7">FAD-binding and (Fe-S)-binding domain-containing protein</fullName>
    </submittedName>
</protein>
<dbReference type="PANTHER" id="PTHR11748">
    <property type="entry name" value="D-LACTATE DEHYDROGENASE"/>
    <property type="match status" value="1"/>
</dbReference>
<dbReference type="InterPro" id="IPR016166">
    <property type="entry name" value="FAD-bd_PCMH"/>
</dbReference>
<name>A0AAN0NHW6_9RHOB</name>